<dbReference type="FunFam" id="3.40.50.720:FF:000084">
    <property type="entry name" value="Short-chain dehydrogenase reductase"/>
    <property type="match status" value="1"/>
</dbReference>
<evidence type="ECO:0000313" key="5">
    <source>
        <dbReference type="EMBL" id="GCE28251.1"/>
    </source>
</evidence>
<evidence type="ECO:0000313" key="6">
    <source>
        <dbReference type="Proteomes" id="UP000287171"/>
    </source>
</evidence>
<keyword evidence="6" id="KW-1185">Reference proteome</keyword>
<protein>
    <submittedName>
        <fullName evidence="5">Ketoacyl reductase</fullName>
    </submittedName>
</protein>
<organism evidence="5 6">
    <name type="scientific">Dictyobacter alpinus</name>
    <dbReference type="NCBI Taxonomy" id="2014873"/>
    <lineage>
        <taxon>Bacteria</taxon>
        <taxon>Bacillati</taxon>
        <taxon>Chloroflexota</taxon>
        <taxon>Ktedonobacteria</taxon>
        <taxon>Ktedonobacterales</taxon>
        <taxon>Dictyobacteraceae</taxon>
        <taxon>Dictyobacter</taxon>
    </lineage>
</organism>
<keyword evidence="2" id="KW-0560">Oxidoreductase</keyword>
<dbReference type="Proteomes" id="UP000287171">
    <property type="component" value="Unassembled WGS sequence"/>
</dbReference>
<dbReference type="PRINTS" id="PR00081">
    <property type="entry name" value="GDHRDH"/>
</dbReference>
<dbReference type="InterPro" id="IPR057326">
    <property type="entry name" value="KR_dom"/>
</dbReference>
<dbReference type="Pfam" id="PF00106">
    <property type="entry name" value="adh_short"/>
    <property type="match status" value="1"/>
</dbReference>
<dbReference type="Gene3D" id="3.40.50.720">
    <property type="entry name" value="NAD(P)-binding Rossmann-like Domain"/>
    <property type="match status" value="1"/>
</dbReference>
<evidence type="ECO:0000256" key="2">
    <source>
        <dbReference type="ARBA" id="ARBA00023002"/>
    </source>
</evidence>
<dbReference type="InterPro" id="IPR036291">
    <property type="entry name" value="NAD(P)-bd_dom_sf"/>
</dbReference>
<feature type="domain" description="Ketoreductase" evidence="4">
    <location>
        <begin position="47"/>
        <end position="231"/>
    </location>
</feature>
<comment type="caution">
    <text evidence="5">The sequence shown here is derived from an EMBL/GenBank/DDBJ whole genome shotgun (WGS) entry which is preliminary data.</text>
</comment>
<dbReference type="GO" id="GO:0016020">
    <property type="term" value="C:membrane"/>
    <property type="evidence" value="ECO:0007669"/>
    <property type="project" value="TreeGrafter"/>
</dbReference>
<dbReference type="AlphaFoldDB" id="A0A402BA35"/>
<dbReference type="SUPFAM" id="SSF51735">
    <property type="entry name" value="NAD(P)-binding Rossmann-fold domains"/>
    <property type="match status" value="1"/>
</dbReference>
<dbReference type="PANTHER" id="PTHR44196">
    <property type="entry name" value="DEHYDROGENASE/REDUCTASE SDR FAMILY MEMBER 7B"/>
    <property type="match status" value="1"/>
</dbReference>
<proteinExistence type="inferred from homology"/>
<dbReference type="PROSITE" id="PS00061">
    <property type="entry name" value="ADH_SHORT"/>
    <property type="match status" value="1"/>
</dbReference>
<evidence type="ECO:0000256" key="1">
    <source>
        <dbReference type="ARBA" id="ARBA00006484"/>
    </source>
</evidence>
<accession>A0A402BA35</accession>
<dbReference type="SMART" id="SM00822">
    <property type="entry name" value="PKS_KR"/>
    <property type="match status" value="1"/>
</dbReference>
<name>A0A402BA35_9CHLR</name>
<dbReference type="PRINTS" id="PR00080">
    <property type="entry name" value="SDRFAMILY"/>
</dbReference>
<dbReference type="CDD" id="cd05233">
    <property type="entry name" value="SDR_c"/>
    <property type="match status" value="1"/>
</dbReference>
<dbReference type="InterPro" id="IPR020904">
    <property type="entry name" value="Sc_DH/Rdtase_CS"/>
</dbReference>
<dbReference type="GO" id="GO:0016491">
    <property type="term" value="F:oxidoreductase activity"/>
    <property type="evidence" value="ECO:0007669"/>
    <property type="project" value="UniProtKB-KW"/>
</dbReference>
<dbReference type="EMBL" id="BIFT01000001">
    <property type="protein sequence ID" value="GCE28251.1"/>
    <property type="molecule type" value="Genomic_DNA"/>
</dbReference>
<dbReference type="InterPro" id="IPR002347">
    <property type="entry name" value="SDR_fam"/>
</dbReference>
<gene>
    <name evidence="5" type="ORF">KDA_37350</name>
</gene>
<dbReference type="PANTHER" id="PTHR44196:SF1">
    <property type="entry name" value="DEHYDROGENASE_REDUCTASE SDR FAMILY MEMBER 7B"/>
    <property type="match status" value="1"/>
</dbReference>
<sequence>MKIENRGELQILMNMFQKNWKVLAVVVGAGVAREFLQRRHLIDLHGKVVLVTGGSRGLGLAIAEEFAHEGARLVLCARDGQELDQARKQIASLGAEVFTVTCDVSNPQEVERTIEQATAQFGGIDVLVNNAGIISAGPWQTLTREDFKNSMDTMFWGTYNMTMAVLPQMRARQSGRIVNIASVGGRVSVPHLLAYSSAKFAIVGFSEGLQAELAQDGVRVTTVIPGLMRTGSQVNTVMKGESHETEYTLFTLLDTLPPFSTSARHAAKKIVQATRKGSREIIITLPAQILARLNGAFPELVSGIMSISTRFLPKGDGKGNTAYTGRESENIITRSFLTGLGQQASRDYNENPND</sequence>
<reference evidence="6" key="1">
    <citation type="submission" date="2018-12" db="EMBL/GenBank/DDBJ databases">
        <title>Tengunoibacter tsumagoiensis gen. nov., sp. nov., Dictyobacter kobayashii sp. nov., D. alpinus sp. nov., and D. joshuensis sp. nov. and description of Dictyobacteraceae fam. nov. within the order Ktedonobacterales isolated from Tengu-no-mugimeshi.</title>
        <authorList>
            <person name="Wang C.M."/>
            <person name="Zheng Y."/>
            <person name="Sakai Y."/>
            <person name="Toyoda A."/>
            <person name="Minakuchi Y."/>
            <person name="Abe K."/>
            <person name="Yokota A."/>
            <person name="Yabe S."/>
        </authorList>
    </citation>
    <scope>NUCLEOTIDE SEQUENCE [LARGE SCALE GENOMIC DNA]</scope>
    <source>
        <strain evidence="6">Uno16</strain>
    </source>
</reference>
<evidence type="ECO:0000256" key="3">
    <source>
        <dbReference type="RuleBase" id="RU000363"/>
    </source>
</evidence>
<comment type="similarity">
    <text evidence="1 3">Belongs to the short-chain dehydrogenases/reductases (SDR) family.</text>
</comment>
<evidence type="ECO:0000259" key="4">
    <source>
        <dbReference type="SMART" id="SM00822"/>
    </source>
</evidence>